<keyword evidence="10 12" id="KW-0739">Sodium transport</keyword>
<comment type="subcellular location">
    <subcellularLocation>
        <location evidence="1">Membrane</location>
        <topology evidence="1">Multi-pass membrane protein</topology>
    </subcellularLocation>
</comment>
<accession>A0A9R0DE02</accession>
<dbReference type="PANTHER" id="PTHR11690">
    <property type="entry name" value="AMILORIDE-SENSITIVE SODIUM CHANNEL-RELATED"/>
    <property type="match status" value="1"/>
</dbReference>
<keyword evidence="4 12" id="KW-0894">Sodium channel</keyword>
<evidence type="ECO:0000256" key="4">
    <source>
        <dbReference type="ARBA" id="ARBA00022461"/>
    </source>
</evidence>
<keyword evidence="5 12" id="KW-0812">Transmembrane</keyword>
<dbReference type="GO" id="GO:0005886">
    <property type="term" value="C:plasma membrane"/>
    <property type="evidence" value="ECO:0007669"/>
    <property type="project" value="TreeGrafter"/>
</dbReference>
<dbReference type="Pfam" id="PF00858">
    <property type="entry name" value="ASC"/>
    <property type="match status" value="1"/>
</dbReference>
<evidence type="ECO:0000256" key="6">
    <source>
        <dbReference type="ARBA" id="ARBA00022989"/>
    </source>
</evidence>
<evidence type="ECO:0000256" key="3">
    <source>
        <dbReference type="ARBA" id="ARBA00022448"/>
    </source>
</evidence>
<dbReference type="OrthoDB" id="7208184at2759"/>
<keyword evidence="6" id="KW-1133">Transmembrane helix</keyword>
<protein>
    <submittedName>
        <fullName evidence="14">Sodium channel protein Nach-like</fullName>
    </submittedName>
</protein>
<evidence type="ECO:0000256" key="2">
    <source>
        <dbReference type="ARBA" id="ARBA00007193"/>
    </source>
</evidence>
<dbReference type="GeneID" id="118275774"/>
<evidence type="ECO:0000313" key="14">
    <source>
        <dbReference type="RefSeq" id="XP_035449741.2"/>
    </source>
</evidence>
<dbReference type="PANTHER" id="PTHR11690:SF253">
    <property type="entry name" value="PICKPOCKET 18-RELATED"/>
    <property type="match status" value="1"/>
</dbReference>
<dbReference type="InterPro" id="IPR001873">
    <property type="entry name" value="ENaC"/>
</dbReference>
<dbReference type="Gene3D" id="2.60.470.10">
    <property type="entry name" value="Acid-sensing ion channels like domains"/>
    <property type="match status" value="1"/>
</dbReference>
<evidence type="ECO:0000256" key="8">
    <source>
        <dbReference type="ARBA" id="ARBA00023065"/>
    </source>
</evidence>
<dbReference type="Proteomes" id="UP000829999">
    <property type="component" value="Chromosome 8"/>
</dbReference>
<evidence type="ECO:0000313" key="13">
    <source>
        <dbReference type="Proteomes" id="UP000829999"/>
    </source>
</evidence>
<evidence type="ECO:0000256" key="5">
    <source>
        <dbReference type="ARBA" id="ARBA00022692"/>
    </source>
</evidence>
<keyword evidence="8 12" id="KW-0406">Ion transport</keyword>
<dbReference type="RefSeq" id="XP_035449741.2">
    <property type="nucleotide sequence ID" value="XM_035593848.2"/>
</dbReference>
<dbReference type="AlphaFoldDB" id="A0A9R0DE02"/>
<dbReference type="GO" id="GO:0015280">
    <property type="term" value="F:ligand-gated sodium channel activity"/>
    <property type="evidence" value="ECO:0007669"/>
    <property type="project" value="TreeGrafter"/>
</dbReference>
<evidence type="ECO:0000256" key="10">
    <source>
        <dbReference type="ARBA" id="ARBA00023201"/>
    </source>
</evidence>
<keyword evidence="3 12" id="KW-0813">Transport</keyword>
<evidence type="ECO:0000256" key="11">
    <source>
        <dbReference type="ARBA" id="ARBA00023303"/>
    </source>
</evidence>
<reference evidence="14" key="1">
    <citation type="submission" date="2025-08" db="UniProtKB">
        <authorList>
            <consortium name="RefSeq"/>
        </authorList>
    </citation>
    <scope>IDENTIFICATION</scope>
    <source>
        <tissue evidence="14">Whole larval tissue</tissue>
    </source>
</reference>
<keyword evidence="7" id="KW-0915">Sodium</keyword>
<comment type="similarity">
    <text evidence="2 12">Belongs to the amiloride-sensitive sodium channel (TC 1.A.6) family.</text>
</comment>
<evidence type="ECO:0000256" key="9">
    <source>
        <dbReference type="ARBA" id="ARBA00023136"/>
    </source>
</evidence>
<keyword evidence="9" id="KW-0472">Membrane</keyword>
<keyword evidence="13" id="KW-1185">Reference proteome</keyword>
<evidence type="ECO:0000256" key="1">
    <source>
        <dbReference type="ARBA" id="ARBA00004141"/>
    </source>
</evidence>
<proteinExistence type="inferred from homology"/>
<evidence type="ECO:0000256" key="7">
    <source>
        <dbReference type="ARBA" id="ARBA00023053"/>
    </source>
</evidence>
<keyword evidence="11 12" id="KW-0407">Ion channel</keyword>
<name>A0A9R0DE02_SPOFR</name>
<gene>
    <name evidence="14" type="primary">LOC118275774</name>
</gene>
<evidence type="ECO:0000256" key="12">
    <source>
        <dbReference type="RuleBase" id="RU000679"/>
    </source>
</evidence>
<organism evidence="13 14">
    <name type="scientific">Spodoptera frugiperda</name>
    <name type="common">Fall armyworm</name>
    <dbReference type="NCBI Taxonomy" id="7108"/>
    <lineage>
        <taxon>Eukaryota</taxon>
        <taxon>Metazoa</taxon>
        <taxon>Ecdysozoa</taxon>
        <taxon>Arthropoda</taxon>
        <taxon>Hexapoda</taxon>
        <taxon>Insecta</taxon>
        <taxon>Pterygota</taxon>
        <taxon>Neoptera</taxon>
        <taxon>Endopterygota</taxon>
        <taxon>Lepidoptera</taxon>
        <taxon>Glossata</taxon>
        <taxon>Ditrysia</taxon>
        <taxon>Noctuoidea</taxon>
        <taxon>Noctuidae</taxon>
        <taxon>Amphipyrinae</taxon>
        <taxon>Spodoptera</taxon>
    </lineage>
</organism>
<sequence>MRTVDPELWARRHKPGLVTSRLRPGLVTSRLRPGLVTSRLRPGLERTLRDSLRAAAAEYWHHCSVGFVKYMKHDDVNTHKKWRNVALVAATFALGCAALADGALQYRARPPLFVQKYVASMAHAPFPAVAICSNKVISRAALRNLTRHLHTSATNQRYQYSEAQIEDNLLKMGALLTYAYTDVDFVFTKFIRQSMPRFNITDIMYRFSANCSTILVRCSWRGQVRDCGDLFATRLTALGFCCVFNSRYQSADFGRQPQVLNQTGKDFGLGVVLHELQDDFAYMRRPAYGMEVLLFEGSEFPIVEGGDVRVYPLPINASVYFNIQAMTQQPADEISSYSEKRRGCRLGRAGMSQCLADCRRDTAEALCKCVPYTLQPQFVPRTSATCTLNELACLTKHREKFMYVYPGEEADVSLEQEQQDSLLCECVVHCRRRLYKAKISYSFYGTKQRVFQNFLTRNMSLKSTTSLRLFYGVDRQQWYRVEVFSRLSDVCVKLSCQWMAITGITLLGCWELVYHATCRWARHAATSVPRAAHCALPQRRTEPTAPTL</sequence>